<organism evidence="1 2">
    <name type="scientific">Cichorium intybus</name>
    <name type="common">Chicory</name>
    <dbReference type="NCBI Taxonomy" id="13427"/>
    <lineage>
        <taxon>Eukaryota</taxon>
        <taxon>Viridiplantae</taxon>
        <taxon>Streptophyta</taxon>
        <taxon>Embryophyta</taxon>
        <taxon>Tracheophyta</taxon>
        <taxon>Spermatophyta</taxon>
        <taxon>Magnoliopsida</taxon>
        <taxon>eudicotyledons</taxon>
        <taxon>Gunneridae</taxon>
        <taxon>Pentapetalae</taxon>
        <taxon>asterids</taxon>
        <taxon>campanulids</taxon>
        <taxon>Asterales</taxon>
        <taxon>Asteraceae</taxon>
        <taxon>Cichorioideae</taxon>
        <taxon>Cichorieae</taxon>
        <taxon>Cichoriinae</taxon>
        <taxon>Cichorium</taxon>
    </lineage>
</organism>
<name>A0ACB9FAQ8_CICIN</name>
<evidence type="ECO:0000313" key="1">
    <source>
        <dbReference type="EMBL" id="KAI3767742.1"/>
    </source>
</evidence>
<evidence type="ECO:0000313" key="2">
    <source>
        <dbReference type="Proteomes" id="UP001055811"/>
    </source>
</evidence>
<accession>A0ACB9FAQ8</accession>
<gene>
    <name evidence="1" type="ORF">L2E82_18117</name>
</gene>
<sequence>MFCFFAGYHLHHAHLSTAISHHCFCLGPTATLPWLPPPRCSPTTTASPQHQHRHNCRFVVLTGHANNAEFAIAMCPSEPYVLSGDKPSVFGSSAEDGCVNIWDYEQVMNSLISLEALQPTGDMSSVR</sequence>
<dbReference type="EMBL" id="CM042011">
    <property type="protein sequence ID" value="KAI3767742.1"/>
    <property type="molecule type" value="Genomic_DNA"/>
</dbReference>
<keyword evidence="2" id="KW-1185">Reference proteome</keyword>
<reference evidence="2" key="1">
    <citation type="journal article" date="2022" name="Mol. Ecol. Resour.">
        <title>The genomes of chicory, endive, great burdock and yacon provide insights into Asteraceae palaeo-polyploidization history and plant inulin production.</title>
        <authorList>
            <person name="Fan W."/>
            <person name="Wang S."/>
            <person name="Wang H."/>
            <person name="Wang A."/>
            <person name="Jiang F."/>
            <person name="Liu H."/>
            <person name="Zhao H."/>
            <person name="Xu D."/>
            <person name="Zhang Y."/>
        </authorList>
    </citation>
    <scope>NUCLEOTIDE SEQUENCE [LARGE SCALE GENOMIC DNA]</scope>
    <source>
        <strain evidence="2">cv. Punajuju</strain>
    </source>
</reference>
<proteinExistence type="predicted"/>
<protein>
    <submittedName>
        <fullName evidence="1">Uncharacterized protein</fullName>
    </submittedName>
</protein>
<reference evidence="1 2" key="2">
    <citation type="journal article" date="2022" name="Mol. Ecol. Resour.">
        <title>The genomes of chicory, endive, great burdock and yacon provide insights into Asteraceae paleo-polyploidization history and plant inulin production.</title>
        <authorList>
            <person name="Fan W."/>
            <person name="Wang S."/>
            <person name="Wang H."/>
            <person name="Wang A."/>
            <person name="Jiang F."/>
            <person name="Liu H."/>
            <person name="Zhao H."/>
            <person name="Xu D."/>
            <person name="Zhang Y."/>
        </authorList>
    </citation>
    <scope>NUCLEOTIDE SEQUENCE [LARGE SCALE GENOMIC DNA]</scope>
    <source>
        <strain evidence="2">cv. Punajuju</strain>
        <tissue evidence="1">Leaves</tissue>
    </source>
</reference>
<comment type="caution">
    <text evidence="1">The sequence shown here is derived from an EMBL/GenBank/DDBJ whole genome shotgun (WGS) entry which is preliminary data.</text>
</comment>
<dbReference type="Proteomes" id="UP001055811">
    <property type="component" value="Linkage Group LG03"/>
</dbReference>